<dbReference type="Proteomes" id="UP000037084">
    <property type="component" value="Unassembled WGS sequence"/>
</dbReference>
<proteinExistence type="predicted"/>
<evidence type="ECO:0000256" key="2">
    <source>
        <dbReference type="SAM" id="SignalP"/>
    </source>
</evidence>
<dbReference type="EMBL" id="LGUV01000210">
    <property type="protein sequence ID" value="KOG51089.1"/>
    <property type="molecule type" value="Genomic_DNA"/>
</dbReference>
<dbReference type="AlphaFoldDB" id="A0A0L8ML11"/>
<name>A0A0L8ML11_STRVG</name>
<evidence type="ECO:0000313" key="4">
    <source>
        <dbReference type="Proteomes" id="UP000037084"/>
    </source>
</evidence>
<dbReference type="PROSITE" id="PS51257">
    <property type="entry name" value="PROKAR_LIPOPROTEIN"/>
    <property type="match status" value="1"/>
</dbReference>
<feature type="chain" id="PRO_5005587374" evidence="2">
    <location>
        <begin position="24"/>
        <end position="231"/>
    </location>
</feature>
<dbReference type="PATRIC" id="fig|1961.12.peg.3883"/>
<dbReference type="OrthoDB" id="3824824at2"/>
<accession>A0A0L8ML11</accession>
<keyword evidence="3" id="KW-0449">Lipoprotein</keyword>
<feature type="region of interest" description="Disordered" evidence="1">
    <location>
        <begin position="172"/>
        <end position="231"/>
    </location>
</feature>
<evidence type="ECO:0000256" key="1">
    <source>
        <dbReference type="SAM" id="MobiDB-lite"/>
    </source>
</evidence>
<sequence length="231" mass="21945">MSRSLRRGALAASAVVFSIASLAACGAGQDAQTLQIKPDNAAASKGEIEVQNALVITQGEKDKKGPAVVSATLFNNGTNAQTLDAITLPGGKGKVVLKPAEGAGKITVPALGSVVIGGKGNASAVIENGAEAARDGQVQRVVFQLSSTGGIELQAFVVPNTGMWAPFGPTAAPAAPSGSPSGLPSGAPSGSPSGSPSAGASGSAASGAPSGSPSGSAGATPSGSASHAAGH</sequence>
<feature type="signal peptide" evidence="2">
    <location>
        <begin position="1"/>
        <end position="23"/>
    </location>
</feature>
<dbReference type="RefSeq" id="WP_053171944.1">
    <property type="nucleotide sequence ID" value="NZ_LGUV01000210.1"/>
</dbReference>
<reference evidence="4" key="1">
    <citation type="submission" date="2015-07" db="EMBL/GenBank/DDBJ databases">
        <authorList>
            <consortium name="Consortium for Microbial Forensics and Genomics (microFORGE)"/>
            <person name="Knight B.M."/>
            <person name="Roberts D.P."/>
            <person name="Lin D."/>
            <person name="Hari K."/>
            <person name="Fletcher J."/>
            <person name="Melcher U."/>
            <person name="Blagden T."/>
            <person name="Winegar R.A."/>
        </authorList>
    </citation>
    <scope>NUCLEOTIDE SEQUENCE [LARGE SCALE GENOMIC DNA]</scope>
    <source>
        <strain evidence="4">NRRL B-1447</strain>
    </source>
</reference>
<keyword evidence="2" id="KW-0732">Signal</keyword>
<organism evidence="3 4">
    <name type="scientific">Streptomyces virginiae</name>
    <name type="common">Streptomyces cinnamonensis</name>
    <dbReference type="NCBI Taxonomy" id="1961"/>
    <lineage>
        <taxon>Bacteria</taxon>
        <taxon>Bacillati</taxon>
        <taxon>Actinomycetota</taxon>
        <taxon>Actinomycetes</taxon>
        <taxon>Kitasatosporales</taxon>
        <taxon>Streptomycetaceae</taxon>
        <taxon>Streptomyces</taxon>
    </lineage>
</organism>
<evidence type="ECO:0000313" key="3">
    <source>
        <dbReference type="EMBL" id="KOG51089.1"/>
    </source>
</evidence>
<gene>
    <name evidence="3" type="ORF">ADK75_17035</name>
</gene>
<protein>
    <submittedName>
        <fullName evidence="3">Lipoprotein</fullName>
    </submittedName>
</protein>
<comment type="caution">
    <text evidence="3">The sequence shown here is derived from an EMBL/GenBank/DDBJ whole genome shotgun (WGS) entry which is preliminary data.</text>
</comment>